<dbReference type="Gene3D" id="3.40.640.10">
    <property type="entry name" value="Type I PLP-dependent aspartate aminotransferase-like (Major domain)"/>
    <property type="match status" value="1"/>
</dbReference>
<evidence type="ECO:0000256" key="1">
    <source>
        <dbReference type="ARBA" id="ARBA00001933"/>
    </source>
</evidence>
<comment type="cofactor">
    <cofactor evidence="1 5 6">
        <name>pyridoxal 5'-phosphate</name>
        <dbReference type="ChEBI" id="CHEBI:597326"/>
    </cofactor>
</comment>
<dbReference type="Gene3D" id="3.90.1150.10">
    <property type="entry name" value="Aspartate Aminotransferase, domain 1"/>
    <property type="match status" value="1"/>
</dbReference>
<evidence type="ECO:0000256" key="6">
    <source>
        <dbReference type="RuleBase" id="RU000382"/>
    </source>
</evidence>
<proteinExistence type="inferred from homology"/>
<dbReference type="OrthoDB" id="2161780at2759"/>
<keyword evidence="4 6" id="KW-0456">Lyase</keyword>
<gene>
    <name evidence="7" type="ORF">NA56DRAFT_642302</name>
</gene>
<dbReference type="GO" id="GO:0030170">
    <property type="term" value="F:pyridoxal phosphate binding"/>
    <property type="evidence" value="ECO:0007669"/>
    <property type="project" value="InterPro"/>
</dbReference>
<dbReference type="GO" id="GO:0019752">
    <property type="term" value="P:carboxylic acid metabolic process"/>
    <property type="evidence" value="ECO:0007669"/>
    <property type="project" value="InterPro"/>
</dbReference>
<evidence type="ECO:0000256" key="3">
    <source>
        <dbReference type="ARBA" id="ARBA00022898"/>
    </source>
</evidence>
<dbReference type="Pfam" id="PF00282">
    <property type="entry name" value="Pyridoxal_deC"/>
    <property type="match status" value="1"/>
</dbReference>
<evidence type="ECO:0000256" key="5">
    <source>
        <dbReference type="PIRSR" id="PIRSR602129-50"/>
    </source>
</evidence>
<dbReference type="EMBL" id="KZ613470">
    <property type="protein sequence ID" value="PMD25260.1"/>
    <property type="molecule type" value="Genomic_DNA"/>
</dbReference>
<dbReference type="InterPro" id="IPR010977">
    <property type="entry name" value="Aromatic_deC"/>
</dbReference>
<feature type="modified residue" description="N6-(pyridoxal phosphate)lysine" evidence="5">
    <location>
        <position position="317"/>
    </location>
</feature>
<evidence type="ECO:0000256" key="2">
    <source>
        <dbReference type="ARBA" id="ARBA00009533"/>
    </source>
</evidence>
<evidence type="ECO:0000256" key="4">
    <source>
        <dbReference type="ARBA" id="ARBA00023239"/>
    </source>
</evidence>
<keyword evidence="3 5" id="KW-0663">Pyridoxal phosphate</keyword>
<reference evidence="7 8" key="1">
    <citation type="submission" date="2016-05" db="EMBL/GenBank/DDBJ databases">
        <title>A degradative enzymes factory behind the ericoid mycorrhizal symbiosis.</title>
        <authorList>
            <consortium name="DOE Joint Genome Institute"/>
            <person name="Martino E."/>
            <person name="Morin E."/>
            <person name="Grelet G."/>
            <person name="Kuo A."/>
            <person name="Kohler A."/>
            <person name="Daghino S."/>
            <person name="Barry K."/>
            <person name="Choi C."/>
            <person name="Cichocki N."/>
            <person name="Clum A."/>
            <person name="Copeland A."/>
            <person name="Hainaut M."/>
            <person name="Haridas S."/>
            <person name="Labutti K."/>
            <person name="Lindquist E."/>
            <person name="Lipzen A."/>
            <person name="Khouja H.-R."/>
            <person name="Murat C."/>
            <person name="Ohm R."/>
            <person name="Olson A."/>
            <person name="Spatafora J."/>
            <person name="Veneault-Fourrey C."/>
            <person name="Henrissat B."/>
            <person name="Grigoriev I."/>
            <person name="Martin F."/>
            <person name="Perotto S."/>
        </authorList>
    </citation>
    <scope>NUCLEOTIDE SEQUENCE [LARGE SCALE GENOMIC DNA]</scope>
    <source>
        <strain evidence="7 8">UAMH 7357</strain>
    </source>
</reference>
<dbReference type="Proteomes" id="UP000235672">
    <property type="component" value="Unassembled WGS sequence"/>
</dbReference>
<evidence type="ECO:0000313" key="7">
    <source>
        <dbReference type="EMBL" id="PMD25260.1"/>
    </source>
</evidence>
<organism evidence="7 8">
    <name type="scientific">Hyaloscypha hepaticicola</name>
    <dbReference type="NCBI Taxonomy" id="2082293"/>
    <lineage>
        <taxon>Eukaryota</taxon>
        <taxon>Fungi</taxon>
        <taxon>Dikarya</taxon>
        <taxon>Ascomycota</taxon>
        <taxon>Pezizomycotina</taxon>
        <taxon>Leotiomycetes</taxon>
        <taxon>Helotiales</taxon>
        <taxon>Hyaloscyphaceae</taxon>
        <taxon>Hyaloscypha</taxon>
    </lineage>
</organism>
<dbReference type="InterPro" id="IPR015422">
    <property type="entry name" value="PyrdxlP-dep_Trfase_small"/>
</dbReference>
<protein>
    <submittedName>
        <fullName evidence="7">PLP-dependent transferase</fullName>
    </submittedName>
</protein>
<dbReference type="InterPro" id="IPR002129">
    <property type="entry name" value="PyrdxlP-dep_de-COase"/>
</dbReference>
<accession>A0A2J6QG82</accession>
<dbReference type="PANTHER" id="PTHR11999">
    <property type="entry name" value="GROUP II PYRIDOXAL-5-PHOSPHATE DECARBOXYLASE"/>
    <property type="match status" value="1"/>
</dbReference>
<dbReference type="GO" id="GO:0016740">
    <property type="term" value="F:transferase activity"/>
    <property type="evidence" value="ECO:0007669"/>
    <property type="project" value="UniProtKB-KW"/>
</dbReference>
<dbReference type="GO" id="GO:0016831">
    <property type="term" value="F:carboxy-lyase activity"/>
    <property type="evidence" value="ECO:0007669"/>
    <property type="project" value="TreeGrafter"/>
</dbReference>
<dbReference type="AlphaFoldDB" id="A0A2J6QG82"/>
<keyword evidence="8" id="KW-1185">Reference proteome</keyword>
<dbReference type="SUPFAM" id="SSF53383">
    <property type="entry name" value="PLP-dependent transferases"/>
    <property type="match status" value="1"/>
</dbReference>
<dbReference type="GO" id="GO:0005737">
    <property type="term" value="C:cytoplasm"/>
    <property type="evidence" value="ECO:0007669"/>
    <property type="project" value="TreeGrafter"/>
</dbReference>
<dbReference type="STRING" id="1745343.A0A2J6QG82"/>
<sequence>MAFSVSSSYTKLRSILDATPDAPLPSPASIQEATKTIVSSLPIHGLGEEATEAHLLRDLPRGFNGPKTSSNYYGFVTGGVLPIAEAADNIVTAFDQSPMVHLPDQSISTIVEDRALNMLVELARLGAGPDWGGKTFTTGATGANILGLACGREAVLNSRLEDAGSQVGAIGLLAACQKAGVDEIQVLTTMGHSSLYKAASVAGLGRQSVKEIPVSESEPWKMDLDVLERELRRSSNGVVSIVVISAGEVNSGKWAVSGPEEMERIRFLCDEYAAWLHIDGAFGVFARSLPKTSEFASLINQASGLELADSITGDCHKLLNVPYDCGFFLTRSAQMLSAIFQNPNAAYLSSGPDASIPSPLNIGLENSRRFRALPVYAVLLTYGREGLGEMFARQVRLARSISRFIESSDDYELLPSSSKEEYFETTHIVVLFRARDEKKNAELVKNINATRKMYVSGTKWEGKPACRIAVSTWKVEVERDLRLVMDVLRDVAGGPS</sequence>
<dbReference type="InterPro" id="IPR015421">
    <property type="entry name" value="PyrdxlP-dep_Trfase_major"/>
</dbReference>
<dbReference type="PANTHER" id="PTHR11999:SF165">
    <property type="entry name" value="DECARBOXYLASE, PUTATIVE (AFU_ORTHOLOGUE AFUA_2G04980)-RELATED"/>
    <property type="match status" value="1"/>
</dbReference>
<name>A0A2J6QG82_9HELO</name>
<keyword evidence="7" id="KW-0808">Transferase</keyword>
<comment type="similarity">
    <text evidence="2 6">Belongs to the group II decarboxylase family.</text>
</comment>
<evidence type="ECO:0000313" key="8">
    <source>
        <dbReference type="Proteomes" id="UP000235672"/>
    </source>
</evidence>
<dbReference type="InterPro" id="IPR015424">
    <property type="entry name" value="PyrdxlP-dep_Trfase"/>
</dbReference>